<dbReference type="AlphaFoldDB" id="A0A7S1QK67"/>
<protein>
    <submittedName>
        <fullName evidence="1">Uncharacterized protein</fullName>
    </submittedName>
</protein>
<evidence type="ECO:0000313" key="1">
    <source>
        <dbReference type="EMBL" id="CAD9141305.1"/>
    </source>
</evidence>
<organism evidence="1">
    <name type="scientific">Alexandrium catenella</name>
    <name type="common">Red tide dinoflagellate</name>
    <name type="synonym">Gonyaulax catenella</name>
    <dbReference type="NCBI Taxonomy" id="2925"/>
    <lineage>
        <taxon>Eukaryota</taxon>
        <taxon>Sar</taxon>
        <taxon>Alveolata</taxon>
        <taxon>Dinophyceae</taxon>
        <taxon>Gonyaulacales</taxon>
        <taxon>Pyrocystaceae</taxon>
        <taxon>Alexandrium</taxon>
    </lineage>
</organism>
<proteinExistence type="predicted"/>
<sequence>MAGLRGVTNHYSLHAGSRSDFQILAHPEFRHGKEGTKYGVPGHFDVQRCASRPARSKQRDIMMASMRSGTERLLGPREFGMSLRDRAAARTAGTLTRSCSLPAAGGRSPGASWRSVAVRLEAERSFAEEQPPSYTGARGDGTVGRFRYVPPPDCVAIMQNWNAAAASGTKYAR</sequence>
<dbReference type="EMBL" id="HBGE01044925">
    <property type="protein sequence ID" value="CAD9141305.1"/>
    <property type="molecule type" value="Transcribed_RNA"/>
</dbReference>
<gene>
    <name evidence="1" type="ORF">ACAT0790_LOCUS27077</name>
</gene>
<reference evidence="1" key="1">
    <citation type="submission" date="2021-01" db="EMBL/GenBank/DDBJ databases">
        <authorList>
            <person name="Corre E."/>
            <person name="Pelletier E."/>
            <person name="Niang G."/>
            <person name="Scheremetjew M."/>
            <person name="Finn R."/>
            <person name="Kale V."/>
            <person name="Holt S."/>
            <person name="Cochrane G."/>
            <person name="Meng A."/>
            <person name="Brown T."/>
            <person name="Cohen L."/>
        </authorList>
    </citation>
    <scope>NUCLEOTIDE SEQUENCE</scope>
    <source>
        <strain evidence="1">OF101</strain>
    </source>
</reference>
<name>A0A7S1QK67_ALECA</name>
<accession>A0A7S1QK67</accession>